<dbReference type="SUPFAM" id="SSF53474">
    <property type="entry name" value="alpha/beta-Hydrolases"/>
    <property type="match status" value="1"/>
</dbReference>
<dbReference type="Gene3D" id="3.40.50.1820">
    <property type="entry name" value="alpha/beta hydrolase"/>
    <property type="match status" value="1"/>
</dbReference>
<dbReference type="InterPro" id="IPR029058">
    <property type="entry name" value="AB_hydrolase_fold"/>
</dbReference>
<dbReference type="PANTHER" id="PTHR43798">
    <property type="entry name" value="MONOACYLGLYCEROL LIPASE"/>
    <property type="match status" value="1"/>
</dbReference>
<proteinExistence type="predicted"/>
<dbReference type="PANTHER" id="PTHR43798:SF33">
    <property type="entry name" value="HYDROLASE, PUTATIVE (AFU_ORTHOLOGUE AFUA_2G14860)-RELATED"/>
    <property type="match status" value="1"/>
</dbReference>
<dbReference type="AlphaFoldDB" id="A0A7I9VP19"/>
<feature type="domain" description="AB hydrolase-1" evidence="1">
    <location>
        <begin position="29"/>
        <end position="183"/>
    </location>
</feature>
<dbReference type="PRINTS" id="PR00111">
    <property type="entry name" value="ABHYDROLASE"/>
</dbReference>
<evidence type="ECO:0000313" key="3">
    <source>
        <dbReference type="Proteomes" id="UP000503640"/>
    </source>
</evidence>
<comment type="caution">
    <text evidence="2">The sequence shown here is derived from an EMBL/GenBank/DDBJ whole genome shotgun (WGS) entry which is preliminary data.</text>
</comment>
<dbReference type="GO" id="GO:0016787">
    <property type="term" value="F:hydrolase activity"/>
    <property type="evidence" value="ECO:0007669"/>
    <property type="project" value="UniProtKB-KW"/>
</dbReference>
<dbReference type="Pfam" id="PF00561">
    <property type="entry name" value="Abhydrolase_1"/>
    <property type="match status" value="1"/>
</dbReference>
<name>A0A7I9VP19_9BACT</name>
<dbReference type="Proteomes" id="UP000503640">
    <property type="component" value="Unassembled WGS sequence"/>
</dbReference>
<gene>
    <name evidence="2" type="ORF">AMYX_28960</name>
</gene>
<dbReference type="GO" id="GO:0016020">
    <property type="term" value="C:membrane"/>
    <property type="evidence" value="ECO:0007669"/>
    <property type="project" value="TreeGrafter"/>
</dbReference>
<dbReference type="RefSeq" id="WP_176066452.1">
    <property type="nucleotide sequence ID" value="NZ_BJTG01000007.1"/>
</dbReference>
<keyword evidence="3" id="KW-1185">Reference proteome</keyword>
<keyword evidence="2" id="KW-0378">Hydrolase</keyword>
<organism evidence="2 3">
    <name type="scientific">Anaeromyxobacter diazotrophicus</name>
    <dbReference type="NCBI Taxonomy" id="2590199"/>
    <lineage>
        <taxon>Bacteria</taxon>
        <taxon>Pseudomonadati</taxon>
        <taxon>Myxococcota</taxon>
        <taxon>Myxococcia</taxon>
        <taxon>Myxococcales</taxon>
        <taxon>Cystobacterineae</taxon>
        <taxon>Anaeromyxobacteraceae</taxon>
        <taxon>Anaeromyxobacter</taxon>
    </lineage>
</organism>
<reference evidence="3" key="1">
    <citation type="journal article" date="2020" name="Appl. Environ. Microbiol.">
        <title>Diazotrophic Anaeromyxobacter Isolates from Soils.</title>
        <authorList>
            <person name="Masuda Y."/>
            <person name="Yamanaka H."/>
            <person name="Xu Z.X."/>
            <person name="Shiratori Y."/>
            <person name="Aono T."/>
            <person name="Amachi S."/>
            <person name="Senoo K."/>
            <person name="Itoh H."/>
        </authorList>
    </citation>
    <scope>NUCLEOTIDE SEQUENCE [LARGE SCALE GENOMIC DNA]</scope>
    <source>
        <strain evidence="3">R267</strain>
    </source>
</reference>
<accession>A0A7I9VP19</accession>
<evidence type="ECO:0000313" key="2">
    <source>
        <dbReference type="EMBL" id="GEJ58155.1"/>
    </source>
</evidence>
<sequence>MASLALARSPVHPQGGPVRLRYRAAGEGPPVLLLHGGWGEAAYPWDAAVAALAPAHRAIALDRSGYGGSEGGGELPDGFHRAMAEETLAALDALGVDEVALWGHSDGAVVAAWTALLAPRRVRALVLEAVHLFAAKRGSLPFFRDAVEAPERFGPEVAAALERDHGARWREVLARGGRAWLRLIERGLAEGGDVYGGRLSELAAPTLLLHGRHDPRTEPGELAAVQRALPAARLALVEAGHSPHTSARAGAESVAAAARFLREVWPPSGR</sequence>
<protein>
    <submittedName>
        <fullName evidence="2">Alpha/beta hydrolase</fullName>
    </submittedName>
</protein>
<evidence type="ECO:0000259" key="1">
    <source>
        <dbReference type="Pfam" id="PF00561"/>
    </source>
</evidence>
<dbReference type="InterPro" id="IPR000073">
    <property type="entry name" value="AB_hydrolase_1"/>
</dbReference>
<dbReference type="InterPro" id="IPR050266">
    <property type="entry name" value="AB_hydrolase_sf"/>
</dbReference>
<dbReference type="EMBL" id="BJTG01000007">
    <property type="protein sequence ID" value="GEJ58155.1"/>
    <property type="molecule type" value="Genomic_DNA"/>
</dbReference>